<evidence type="ECO:0000259" key="9">
    <source>
        <dbReference type="SMART" id="SM00906"/>
    </source>
</evidence>
<dbReference type="VEuPathDB" id="FungiDB:BON22_5143"/>
<comment type="caution">
    <text evidence="10">The sequence shown here is derived from an EMBL/GenBank/DDBJ whole genome shotgun (WGS) entry which is preliminary data.</text>
</comment>
<evidence type="ECO:0000313" key="10">
    <source>
        <dbReference type="EMBL" id="ONH65072.1"/>
    </source>
</evidence>
<dbReference type="GO" id="GO:0006351">
    <property type="term" value="P:DNA-templated transcription"/>
    <property type="evidence" value="ECO:0007669"/>
    <property type="project" value="InterPro"/>
</dbReference>
<dbReference type="SMART" id="SM00906">
    <property type="entry name" value="Fungal_trans"/>
    <property type="match status" value="1"/>
</dbReference>
<dbReference type="InterPro" id="IPR050797">
    <property type="entry name" value="Carb_Metab_Trans_Reg"/>
</dbReference>
<keyword evidence="6" id="KW-0804">Transcription</keyword>
<evidence type="ECO:0000313" key="11">
    <source>
        <dbReference type="Proteomes" id="UP000189513"/>
    </source>
</evidence>
<dbReference type="AlphaFoldDB" id="A0A1V2KZJ6"/>
<keyword evidence="11" id="KW-1185">Reference proteome</keyword>
<feature type="compositionally biased region" description="Low complexity" evidence="8">
    <location>
        <begin position="478"/>
        <end position="488"/>
    </location>
</feature>
<gene>
    <name evidence="10" type="ORF">BON22_5143</name>
</gene>
<feature type="region of interest" description="Disordered" evidence="8">
    <location>
        <begin position="447"/>
        <end position="500"/>
    </location>
</feature>
<dbReference type="GO" id="GO:0005634">
    <property type="term" value="C:nucleus"/>
    <property type="evidence" value="ECO:0007669"/>
    <property type="project" value="UniProtKB-SubCell"/>
</dbReference>
<keyword evidence="7" id="KW-0539">Nucleus</keyword>
<dbReference type="InterPro" id="IPR007219">
    <property type="entry name" value="XnlR_reg_dom"/>
</dbReference>
<keyword evidence="2" id="KW-0479">Metal-binding</keyword>
<dbReference type="EMBL" id="MPUK01000014">
    <property type="protein sequence ID" value="ONH65072.1"/>
    <property type="molecule type" value="Genomic_DNA"/>
</dbReference>
<evidence type="ECO:0000256" key="4">
    <source>
        <dbReference type="ARBA" id="ARBA00023015"/>
    </source>
</evidence>
<dbReference type="PANTHER" id="PTHR31668">
    <property type="entry name" value="GLUCOSE TRANSPORT TRANSCRIPTION REGULATOR RGT1-RELATED-RELATED"/>
    <property type="match status" value="1"/>
</dbReference>
<protein>
    <submittedName>
        <fullName evidence="10">Putative sucrose utilization protein SUC1</fullName>
    </submittedName>
</protein>
<keyword evidence="3" id="KW-0862">Zinc</keyword>
<proteinExistence type="predicted"/>
<dbReference type="GO" id="GO:0008270">
    <property type="term" value="F:zinc ion binding"/>
    <property type="evidence" value="ECO:0007669"/>
    <property type="project" value="InterPro"/>
</dbReference>
<dbReference type="GO" id="GO:0003677">
    <property type="term" value="F:DNA binding"/>
    <property type="evidence" value="ECO:0007669"/>
    <property type="project" value="UniProtKB-KW"/>
</dbReference>
<evidence type="ECO:0000256" key="3">
    <source>
        <dbReference type="ARBA" id="ARBA00022833"/>
    </source>
</evidence>
<reference evidence="11" key="1">
    <citation type="journal article" date="2017" name="Genome Announc.">
        <title>Genome sequences of Cyberlindnera fabianii 65, Pichia kudriavzevii 129, and Saccharomyces cerevisiae 131 isolated from fermented masau fruits in Zimbabwe.</title>
        <authorList>
            <person name="van Rijswijck I.M.H."/>
            <person name="Derks M.F.L."/>
            <person name="Abee T."/>
            <person name="de Ridder D."/>
            <person name="Smid E.J."/>
        </authorList>
    </citation>
    <scope>NUCLEOTIDE SEQUENCE [LARGE SCALE GENOMIC DNA]</scope>
    <source>
        <strain evidence="11">65</strain>
    </source>
</reference>
<evidence type="ECO:0000256" key="2">
    <source>
        <dbReference type="ARBA" id="ARBA00022723"/>
    </source>
</evidence>
<evidence type="ECO:0000256" key="6">
    <source>
        <dbReference type="ARBA" id="ARBA00023163"/>
    </source>
</evidence>
<evidence type="ECO:0000256" key="5">
    <source>
        <dbReference type="ARBA" id="ARBA00023125"/>
    </source>
</evidence>
<sequence>MSIARSVAILKKSPEYGTVAEALRMTGPDENFEIVIDETNAQEYALCCALCATVARYHNFLKSTDAFQTVENCPDAGVYAQEARRIIFEYQLKSNPNLELLLTSFFLHKYHSNTHGENPKGLIYLRESVSLAHILMLHDPETILHETPLEAHRHKKIYYLLLVTERFISFETNLPVLLEPTIPIPDQEFEEYPDLLYGFISLCRISSATDKQFYVELHTKVLKTDRSNNSMLQIPEINILQDFLQNHSNDLKKQWLLQLQQTLERKIDVNKIVSNAQIVNVMISKAWLQSLGWLIASENFLINPNAVSPPLDDCFSVRFPLKIAQDFLNHVKGLPDFAFESNGPDVSAKLLEIADSLYTFTIMSTDYKDTSYAYDMLSTIYSMVLRYKSNLDLPRALFSKISSLLEARRLSEASASGSIMSGKRGSTTMDLFGDDDDGDEGLDVFEESAKQHSQSPSVDPFAPQIHSSHPHHQMTHPESATSASSVSETRGDSIGSIQGHDDMLIKPEFPLPPMLPPATGMTPTGFTPAGFTPSGFLNTVMSPPTSGMLQKSSSSILLNQMGASLSPFYIPGP</sequence>
<comment type="subcellular location">
    <subcellularLocation>
        <location evidence="1">Nucleus</location>
    </subcellularLocation>
</comment>
<name>A0A1V2KZJ6_CYBFA</name>
<evidence type="ECO:0000256" key="7">
    <source>
        <dbReference type="ARBA" id="ARBA00023242"/>
    </source>
</evidence>
<accession>A0A1V2KZJ6</accession>
<evidence type="ECO:0000256" key="1">
    <source>
        <dbReference type="ARBA" id="ARBA00004123"/>
    </source>
</evidence>
<keyword evidence="4" id="KW-0805">Transcription regulation</keyword>
<dbReference type="CDD" id="cd12148">
    <property type="entry name" value="fungal_TF_MHR"/>
    <property type="match status" value="1"/>
</dbReference>
<dbReference type="PANTHER" id="PTHR31668:SF18">
    <property type="entry name" value="MALTOSE FERMENTATION REGULATORY PROTEIN MAL13-RELATED"/>
    <property type="match status" value="1"/>
</dbReference>
<dbReference type="Proteomes" id="UP000189513">
    <property type="component" value="Unassembled WGS sequence"/>
</dbReference>
<keyword evidence="5" id="KW-0238">DNA-binding</keyword>
<organism evidence="10 11">
    <name type="scientific">Cyberlindnera fabianii</name>
    <name type="common">Yeast</name>
    <name type="synonym">Hansenula fabianii</name>
    <dbReference type="NCBI Taxonomy" id="36022"/>
    <lineage>
        <taxon>Eukaryota</taxon>
        <taxon>Fungi</taxon>
        <taxon>Dikarya</taxon>
        <taxon>Ascomycota</taxon>
        <taxon>Saccharomycotina</taxon>
        <taxon>Saccharomycetes</taxon>
        <taxon>Phaffomycetales</taxon>
        <taxon>Phaffomycetaceae</taxon>
        <taxon>Cyberlindnera</taxon>
    </lineage>
</organism>
<dbReference type="STRING" id="36022.A0A1V2KZJ6"/>
<evidence type="ECO:0000256" key="8">
    <source>
        <dbReference type="SAM" id="MobiDB-lite"/>
    </source>
</evidence>
<feature type="domain" description="Xylanolytic transcriptional activator regulatory" evidence="9">
    <location>
        <begin position="121"/>
        <end position="199"/>
    </location>
</feature>